<dbReference type="AlphaFoldDB" id="A0A7Y9J237"/>
<comment type="subcellular location">
    <subcellularLocation>
        <location evidence="1">Cell membrane</location>
        <topology evidence="1">Multi-pass membrane protein</topology>
    </subcellularLocation>
</comment>
<proteinExistence type="predicted"/>
<evidence type="ECO:0000313" key="8">
    <source>
        <dbReference type="Proteomes" id="UP000521922"/>
    </source>
</evidence>
<evidence type="ECO:0000256" key="2">
    <source>
        <dbReference type="ARBA" id="ARBA00022475"/>
    </source>
</evidence>
<evidence type="ECO:0000256" key="6">
    <source>
        <dbReference type="SAM" id="Phobius"/>
    </source>
</evidence>
<keyword evidence="3 6" id="KW-0812">Transmembrane</keyword>
<protein>
    <recommendedName>
        <fullName evidence="9">FUSC family protein</fullName>
    </recommendedName>
</protein>
<keyword evidence="5 6" id="KW-0472">Membrane</keyword>
<organism evidence="7 8">
    <name type="scientific">Kineococcus aurantiacus</name>
    <dbReference type="NCBI Taxonomy" id="37633"/>
    <lineage>
        <taxon>Bacteria</taxon>
        <taxon>Bacillati</taxon>
        <taxon>Actinomycetota</taxon>
        <taxon>Actinomycetes</taxon>
        <taxon>Kineosporiales</taxon>
        <taxon>Kineosporiaceae</taxon>
        <taxon>Kineococcus</taxon>
    </lineage>
</organism>
<keyword evidence="4 6" id="KW-1133">Transmembrane helix</keyword>
<evidence type="ECO:0000256" key="3">
    <source>
        <dbReference type="ARBA" id="ARBA00022692"/>
    </source>
</evidence>
<accession>A0A7Y9J237</accession>
<evidence type="ECO:0000256" key="5">
    <source>
        <dbReference type="ARBA" id="ARBA00023136"/>
    </source>
</evidence>
<evidence type="ECO:0000256" key="4">
    <source>
        <dbReference type="ARBA" id="ARBA00022989"/>
    </source>
</evidence>
<evidence type="ECO:0000256" key="1">
    <source>
        <dbReference type="ARBA" id="ARBA00004651"/>
    </source>
</evidence>
<dbReference type="EMBL" id="JACCBB010000001">
    <property type="protein sequence ID" value="NYD23735.1"/>
    <property type="molecule type" value="Genomic_DNA"/>
</dbReference>
<dbReference type="Pfam" id="PF06081">
    <property type="entry name" value="ArAE_1"/>
    <property type="match status" value="1"/>
</dbReference>
<evidence type="ECO:0000313" key="7">
    <source>
        <dbReference type="EMBL" id="NYD23735.1"/>
    </source>
</evidence>
<dbReference type="Proteomes" id="UP000521922">
    <property type="component" value="Unassembled WGS sequence"/>
</dbReference>
<keyword evidence="2" id="KW-1003">Cell membrane</keyword>
<gene>
    <name evidence="7" type="ORF">BJ968_003275</name>
</gene>
<dbReference type="GO" id="GO:0005886">
    <property type="term" value="C:plasma membrane"/>
    <property type="evidence" value="ECO:0007669"/>
    <property type="project" value="UniProtKB-SubCell"/>
</dbReference>
<feature type="transmembrane region" description="Helical" evidence="6">
    <location>
        <begin position="61"/>
        <end position="80"/>
    </location>
</feature>
<dbReference type="InterPro" id="IPR010343">
    <property type="entry name" value="ArAE_1"/>
</dbReference>
<comment type="caution">
    <text evidence="7">The sequence shown here is derived from an EMBL/GenBank/DDBJ whole genome shotgun (WGS) entry which is preliminary data.</text>
</comment>
<sequence length="396" mass="42463">MKQFLGRWPRLGLAARTALAATLAWLLALNLPGDVAGTYPYFAPLGAVVGSWSTVRSSVRNSARAVAAILCGALLALALAQVLGRDLLVIPLVVFCATLLAGWRVFAGQGSWVLTVSLFVLVAGAQHPVEYALGYCGLTLLGGCVAVAVNAALPSVPLARSAQALHELATVLADQLDDLAAGLRHDDPPPAREWAQRLRAVAPVRESVRASREETEESLRGNLRARPHLEEARHQHLSGVALENLAVRVEELSELLVEVQAPVDRAVALGAELRWPTAAVLDALARLLREHPSDGGPERRQAVREHLQHLSAVESGARFTLARDRQTAGAVVTALRRCLGALDLDASDDEALAPTPWARPDPDLPVAPRRGLPLRGVRLRGVRLRGVRWRGLGRRG</sequence>
<keyword evidence="8" id="KW-1185">Reference proteome</keyword>
<name>A0A7Y9J237_9ACTN</name>
<feature type="transmembrane region" description="Helical" evidence="6">
    <location>
        <begin position="132"/>
        <end position="153"/>
    </location>
</feature>
<feature type="transmembrane region" description="Helical" evidence="6">
    <location>
        <begin position="109"/>
        <end position="125"/>
    </location>
</feature>
<dbReference type="RefSeq" id="WP_179753667.1">
    <property type="nucleotide sequence ID" value="NZ_BAAAGN010000003.1"/>
</dbReference>
<evidence type="ECO:0008006" key="9">
    <source>
        <dbReference type="Google" id="ProtNLM"/>
    </source>
</evidence>
<reference evidence="7 8" key="1">
    <citation type="submission" date="2020-07" db="EMBL/GenBank/DDBJ databases">
        <title>Sequencing the genomes of 1000 actinobacteria strains.</title>
        <authorList>
            <person name="Klenk H.-P."/>
        </authorList>
    </citation>
    <scope>NUCLEOTIDE SEQUENCE [LARGE SCALE GENOMIC DNA]</scope>
    <source>
        <strain evidence="7 8">DSM 7487</strain>
    </source>
</reference>